<proteinExistence type="predicted"/>
<comment type="caution">
    <text evidence="3">The sequence shown here is derived from an EMBL/GenBank/DDBJ whole genome shotgun (WGS) entry which is preliminary data.</text>
</comment>
<keyword evidence="1 3" id="KW-0378">Hydrolase</keyword>
<organism evidence="3 4">
    <name type="scientific">Madurella mycetomatis</name>
    <dbReference type="NCBI Taxonomy" id="100816"/>
    <lineage>
        <taxon>Eukaryota</taxon>
        <taxon>Fungi</taxon>
        <taxon>Dikarya</taxon>
        <taxon>Ascomycota</taxon>
        <taxon>Pezizomycotina</taxon>
        <taxon>Sordariomycetes</taxon>
        <taxon>Sordariomycetidae</taxon>
        <taxon>Sordariales</taxon>
        <taxon>Sordariales incertae sedis</taxon>
        <taxon>Madurella</taxon>
    </lineage>
</organism>
<dbReference type="PANTHER" id="PTHR48081:SF31">
    <property type="entry name" value="STERYL ACETYL HYDROLASE MUG81-RELATED"/>
    <property type="match status" value="1"/>
</dbReference>
<dbReference type="InterPro" id="IPR050300">
    <property type="entry name" value="GDXG_lipolytic_enzyme"/>
</dbReference>
<evidence type="ECO:0000256" key="1">
    <source>
        <dbReference type="ARBA" id="ARBA00022801"/>
    </source>
</evidence>
<dbReference type="EMBL" id="LCTW02000023">
    <property type="protein sequence ID" value="KXX81986.1"/>
    <property type="molecule type" value="Genomic_DNA"/>
</dbReference>
<feature type="domain" description="Alpha/beta hydrolase fold-3" evidence="2">
    <location>
        <begin position="122"/>
        <end position="340"/>
    </location>
</feature>
<dbReference type="GO" id="GO:0016787">
    <property type="term" value="F:hydrolase activity"/>
    <property type="evidence" value="ECO:0007669"/>
    <property type="project" value="UniProtKB-KW"/>
</dbReference>
<dbReference type="AlphaFoldDB" id="A0A175WEB9"/>
<dbReference type="InterPro" id="IPR013094">
    <property type="entry name" value="AB_hydrolase_3"/>
</dbReference>
<evidence type="ECO:0000259" key="2">
    <source>
        <dbReference type="Pfam" id="PF07859"/>
    </source>
</evidence>
<dbReference type="Pfam" id="PF07859">
    <property type="entry name" value="Abhydrolase_3"/>
    <property type="match status" value="1"/>
</dbReference>
<dbReference type="PANTHER" id="PTHR48081">
    <property type="entry name" value="AB HYDROLASE SUPERFAMILY PROTEIN C4A8.06C"/>
    <property type="match status" value="1"/>
</dbReference>
<dbReference type="SUPFAM" id="SSF53474">
    <property type="entry name" value="alpha/beta-Hydrolases"/>
    <property type="match status" value="1"/>
</dbReference>
<sequence length="380" mass="41156">MPTTDTPPERSEHAVSLGILGWVRVLSRSTYITSSLLRKAVAAVARGKGKRGGLSLYDYVTFQGMRDYQCGLGAVGIQNLLPTTATTCRWFARRHGLPHSKIVLADGTIAVWIGPAEPAKVVVVLHGGGYMAPALPQHVELPFGFAKSPRRDSAVVILQYDLASENANHYPNQLQQAVSLIDYLLHSRKISASAITLLGDSAGGHLLLGLLLHINHPNPKAPPVNIDGARFSGAALVSPWVELNSTCESLKSNEPKDILSGTALAYWARNLLGDAPLDHWNSPLTAPAAWWADLPVENILVTYGEDELFCDDVARLCEVLQRVHGHARTTTAGFPGELHVHMIINRLLMINKPCRSESVFVEWLNACLDAPAAEVGRTSA</sequence>
<evidence type="ECO:0000313" key="4">
    <source>
        <dbReference type="Proteomes" id="UP000078237"/>
    </source>
</evidence>
<dbReference type="OrthoDB" id="2152029at2759"/>
<dbReference type="Gene3D" id="3.40.50.1820">
    <property type="entry name" value="alpha/beta hydrolase"/>
    <property type="match status" value="1"/>
</dbReference>
<dbReference type="STRING" id="100816.A0A175WEB9"/>
<protein>
    <submittedName>
        <fullName evidence="3">Steryl acetyl hydrolase mug81</fullName>
    </submittedName>
</protein>
<dbReference type="Proteomes" id="UP000078237">
    <property type="component" value="Unassembled WGS sequence"/>
</dbReference>
<reference evidence="3 4" key="1">
    <citation type="journal article" date="2016" name="Genome Announc.">
        <title>Genome Sequence of Madurella mycetomatis mm55, Isolated from a Human Mycetoma Case in Sudan.</title>
        <authorList>
            <person name="Smit S."/>
            <person name="Derks M.F."/>
            <person name="Bervoets S."/>
            <person name="Fahal A."/>
            <person name="van Leeuwen W."/>
            <person name="van Belkum A."/>
            <person name="van de Sande W.W."/>
        </authorList>
    </citation>
    <scope>NUCLEOTIDE SEQUENCE [LARGE SCALE GENOMIC DNA]</scope>
    <source>
        <strain evidence="4">mm55</strain>
    </source>
</reference>
<name>A0A175WEB9_9PEZI</name>
<gene>
    <name evidence="3" type="ORF">MMYC01_201522</name>
</gene>
<evidence type="ECO:0000313" key="3">
    <source>
        <dbReference type="EMBL" id="KXX81986.1"/>
    </source>
</evidence>
<accession>A0A175WEB9</accession>
<keyword evidence="4" id="KW-1185">Reference proteome</keyword>
<dbReference type="InterPro" id="IPR029058">
    <property type="entry name" value="AB_hydrolase_fold"/>
</dbReference>
<dbReference type="VEuPathDB" id="FungiDB:MMYC01_201522"/>